<keyword evidence="2" id="KW-0479">Metal-binding</keyword>
<dbReference type="Proteomes" id="UP001160550">
    <property type="component" value="Unassembled WGS sequence"/>
</dbReference>
<organism evidence="5 6">
    <name type="scientific">Luteimonas composti</name>
    <dbReference type="NCBI Taxonomy" id="398257"/>
    <lineage>
        <taxon>Bacteria</taxon>
        <taxon>Pseudomonadati</taxon>
        <taxon>Pseudomonadota</taxon>
        <taxon>Gammaproteobacteria</taxon>
        <taxon>Lysobacterales</taxon>
        <taxon>Lysobacteraceae</taxon>
        <taxon>Luteimonas</taxon>
    </lineage>
</organism>
<evidence type="ECO:0000256" key="3">
    <source>
        <dbReference type="ARBA" id="ARBA00022842"/>
    </source>
</evidence>
<dbReference type="PIRSF" id="PIRSF015582">
    <property type="entry name" value="Cit_lyase_B"/>
    <property type="match status" value="1"/>
</dbReference>
<keyword evidence="6" id="KW-1185">Reference proteome</keyword>
<dbReference type="Pfam" id="PF03328">
    <property type="entry name" value="HpcH_HpaI"/>
    <property type="match status" value="1"/>
</dbReference>
<gene>
    <name evidence="5" type="ORF">QF205_15265</name>
</gene>
<dbReference type="Gene3D" id="3.20.20.60">
    <property type="entry name" value="Phosphoenolpyruvate-binding domains"/>
    <property type="match status" value="1"/>
</dbReference>
<accession>A0ABT6MVU2</accession>
<evidence type="ECO:0000313" key="6">
    <source>
        <dbReference type="Proteomes" id="UP001160550"/>
    </source>
</evidence>
<evidence type="ECO:0000256" key="1">
    <source>
        <dbReference type="ARBA" id="ARBA00001946"/>
    </source>
</evidence>
<comment type="caution">
    <text evidence="5">The sequence shown here is derived from an EMBL/GenBank/DDBJ whole genome shotgun (WGS) entry which is preliminary data.</text>
</comment>
<dbReference type="PANTHER" id="PTHR32308">
    <property type="entry name" value="LYASE BETA SUBUNIT, PUTATIVE (AFU_ORTHOLOGUE AFUA_4G13030)-RELATED"/>
    <property type="match status" value="1"/>
</dbReference>
<reference evidence="5" key="2">
    <citation type="submission" date="2023-04" db="EMBL/GenBank/DDBJ databases">
        <authorList>
            <person name="Sun J.-Q."/>
        </authorList>
    </citation>
    <scope>NUCLEOTIDE SEQUENCE</scope>
    <source>
        <strain evidence="5">CC-YY355</strain>
    </source>
</reference>
<dbReference type="InterPro" id="IPR011206">
    <property type="entry name" value="Citrate_lyase_beta/mcl1/mcl2"/>
</dbReference>
<evidence type="ECO:0000256" key="2">
    <source>
        <dbReference type="ARBA" id="ARBA00022723"/>
    </source>
</evidence>
<protein>
    <submittedName>
        <fullName evidence="5">CoA ester lyase</fullName>
    </submittedName>
</protein>
<comment type="cofactor">
    <cofactor evidence="1">
        <name>Mg(2+)</name>
        <dbReference type="ChEBI" id="CHEBI:18420"/>
    </cofactor>
</comment>
<dbReference type="InterPro" id="IPR005000">
    <property type="entry name" value="Aldolase/citrate-lyase_domain"/>
</dbReference>
<dbReference type="EMBL" id="JARYGX010000027">
    <property type="protein sequence ID" value="MDH7454420.1"/>
    <property type="molecule type" value="Genomic_DNA"/>
</dbReference>
<reference evidence="5" key="1">
    <citation type="journal article" date="2007" name="Int. J. Syst. Evol. Microbiol.">
        <title>Luteimonas composti sp. nov., a moderately thermophilic bacterium isolated from food waste.</title>
        <authorList>
            <person name="Young C.C."/>
            <person name="Kampfer P."/>
            <person name="Chen W.M."/>
            <person name="Yen W.S."/>
            <person name="Arun A.B."/>
            <person name="Lai W.A."/>
            <person name="Shen F.T."/>
            <person name="Rekha P.D."/>
            <person name="Lin K.Y."/>
            <person name="Chou J.H."/>
        </authorList>
    </citation>
    <scope>NUCLEOTIDE SEQUENCE</scope>
    <source>
        <strain evidence="5">CC-YY355</strain>
    </source>
</reference>
<dbReference type="InterPro" id="IPR015813">
    <property type="entry name" value="Pyrv/PenolPyrv_kinase-like_dom"/>
</dbReference>
<keyword evidence="3" id="KW-0460">Magnesium</keyword>
<dbReference type="SUPFAM" id="SSF51621">
    <property type="entry name" value="Phosphoenolpyruvate/pyruvate domain"/>
    <property type="match status" value="1"/>
</dbReference>
<dbReference type="InterPro" id="IPR040442">
    <property type="entry name" value="Pyrv_kinase-like_dom_sf"/>
</dbReference>
<name>A0ABT6MVU2_9GAMM</name>
<proteinExistence type="predicted"/>
<keyword evidence="5" id="KW-0456">Lyase</keyword>
<feature type="domain" description="HpcH/HpaI aldolase/citrate lyase" evidence="4">
    <location>
        <begin position="2"/>
        <end position="216"/>
    </location>
</feature>
<evidence type="ECO:0000313" key="5">
    <source>
        <dbReference type="EMBL" id="MDH7454420.1"/>
    </source>
</evidence>
<dbReference type="PANTHER" id="PTHR32308:SF10">
    <property type="entry name" value="CITRATE LYASE SUBUNIT BETA"/>
    <property type="match status" value="1"/>
</dbReference>
<dbReference type="RefSeq" id="WP_280943633.1">
    <property type="nucleotide sequence ID" value="NZ_JARYGX010000027.1"/>
</dbReference>
<evidence type="ECO:0000259" key="4">
    <source>
        <dbReference type="Pfam" id="PF03328"/>
    </source>
</evidence>
<dbReference type="GO" id="GO:0016829">
    <property type="term" value="F:lyase activity"/>
    <property type="evidence" value="ECO:0007669"/>
    <property type="project" value="UniProtKB-KW"/>
</dbReference>
<sequence>MRSKLFVPGGRPDLFAKAYASAADAVSFDLEDAVLEEGKATARADVATFVATRQRNGKRVIVRVNAPGTPHFDADLAAIVGAGPDLINVPKLESAQQVQAVAAALEKSGPGPCAPRLLLNIETPRGLRAAAEIAAAHPRVAGLQLGLGDLFEAQGIRRDDPANVHAAMFAVAMAAAEAGVWACDGAHPDFRDPAAFEREARMAQGLGFVGKSCIHPRQVEWAHAVFTPDEQALAWARRVVAAAAEARAQSRGAFAVDGRMVDPPYLRRAERLLAQAGEP</sequence>